<feature type="compositionally biased region" description="Polar residues" evidence="1">
    <location>
        <begin position="257"/>
        <end position="272"/>
    </location>
</feature>
<feature type="region of interest" description="Disordered" evidence="1">
    <location>
        <begin position="90"/>
        <end position="156"/>
    </location>
</feature>
<feature type="domain" description="Stc1" evidence="2">
    <location>
        <begin position="6"/>
        <end position="80"/>
    </location>
</feature>
<evidence type="ECO:0000256" key="1">
    <source>
        <dbReference type="SAM" id="MobiDB-lite"/>
    </source>
</evidence>
<proteinExistence type="predicted"/>
<dbReference type="STRING" id="914237.A0A1E1JQF0"/>
<evidence type="ECO:0000313" key="4">
    <source>
        <dbReference type="Proteomes" id="UP000178129"/>
    </source>
</evidence>
<accession>A0A1E1JQF0</accession>
<dbReference type="InterPro" id="IPR024630">
    <property type="entry name" value="Stc1"/>
</dbReference>
<reference evidence="4" key="1">
    <citation type="submission" date="2016-03" db="EMBL/GenBank/DDBJ databases">
        <authorList>
            <person name="Ploux O."/>
        </authorList>
    </citation>
    <scope>NUCLEOTIDE SEQUENCE [LARGE SCALE GENOMIC DNA]</scope>
    <source>
        <strain evidence="4">UK7</strain>
    </source>
</reference>
<dbReference type="InParanoid" id="A0A1E1JQF0"/>
<dbReference type="Pfam" id="PF12898">
    <property type="entry name" value="Stc1"/>
    <property type="match status" value="1"/>
</dbReference>
<comment type="caution">
    <text evidence="3">The sequence shown here is derived from an EMBL/GenBank/DDBJ whole genome shotgun (WGS) entry which is preliminary data.</text>
</comment>
<sequence>MSSYICKVCRKYKDETSFSKNELKRCATKAMKADLRCRGCTGGAVTEKQCEGPCKKFKDLQKFSKSSRSNGGNQYCQECTVWKDSIEHGVVAENPPGEDGDSDDNSNGGVYSDPEAGDSGSDYEDYARPPTSVASTNVAAPRIGTRQPPSAITGSIAPRQHIQVPYSGLAAMSLTGNNTSNSDTGRTMDTAKLSAPTMSGPGARNIQAQYDIRSESSVSNPYEQDTSTFTTQAPAWGAMDARRRAPVTFNAWDNKGQAHSQQKVASGSGSVYTPTPPNPPAATTRPVGSRQPPQATAPGSRPVPPQTQARTVEDTDSEDDLYTM</sequence>
<dbReference type="EMBL" id="FJUW01000001">
    <property type="protein sequence ID" value="CZS88047.1"/>
    <property type="molecule type" value="Genomic_DNA"/>
</dbReference>
<protein>
    <recommendedName>
        <fullName evidence="2">Stc1 domain-containing protein</fullName>
    </recommendedName>
</protein>
<evidence type="ECO:0000259" key="2">
    <source>
        <dbReference type="Pfam" id="PF12898"/>
    </source>
</evidence>
<dbReference type="Proteomes" id="UP000178129">
    <property type="component" value="Unassembled WGS sequence"/>
</dbReference>
<feature type="region of interest" description="Disordered" evidence="1">
    <location>
        <begin position="252"/>
        <end position="324"/>
    </location>
</feature>
<dbReference type="AlphaFoldDB" id="A0A1E1JQF0"/>
<name>A0A1E1JQF0_9HELO</name>
<feature type="compositionally biased region" description="Acidic residues" evidence="1">
    <location>
        <begin position="314"/>
        <end position="324"/>
    </location>
</feature>
<gene>
    <name evidence="3" type="ORF">RCO7_01017</name>
</gene>
<evidence type="ECO:0000313" key="3">
    <source>
        <dbReference type="EMBL" id="CZS88047.1"/>
    </source>
</evidence>
<organism evidence="3 4">
    <name type="scientific">Rhynchosporium graminicola</name>
    <dbReference type="NCBI Taxonomy" id="2792576"/>
    <lineage>
        <taxon>Eukaryota</taxon>
        <taxon>Fungi</taxon>
        <taxon>Dikarya</taxon>
        <taxon>Ascomycota</taxon>
        <taxon>Pezizomycotina</taxon>
        <taxon>Leotiomycetes</taxon>
        <taxon>Helotiales</taxon>
        <taxon>Ploettnerulaceae</taxon>
        <taxon>Rhynchosporium</taxon>
    </lineage>
</organism>
<keyword evidence="4" id="KW-1185">Reference proteome</keyword>